<evidence type="ECO:0000256" key="6">
    <source>
        <dbReference type="SAM" id="MobiDB-lite"/>
    </source>
</evidence>
<dbReference type="GO" id="GO:0016020">
    <property type="term" value="C:membrane"/>
    <property type="evidence" value="ECO:0007669"/>
    <property type="project" value="UniProtKB-SubCell"/>
</dbReference>
<dbReference type="PANTHER" id="PTHR10057">
    <property type="entry name" value="PERIPHERAL-TYPE BENZODIAZEPINE RECEPTOR"/>
    <property type="match status" value="1"/>
</dbReference>
<sequence length="185" mass="20578">MESQNLKQRTRSDDPTTTTNNNGTRREKKMKMAKRGVRSLAIAVAVPLCLTIANIYFFGSSQNYRDLAKPFWYPPLWAIHLACLASSFLMGLSAWLVWAEGGFHRHPAVLPLYMAQLALSLSWDPLVFLLGATWTGLAACVALFGALLECSRSFRNVNPIAGDLVMPCLAWVAFLTVVNLKLIYL</sequence>
<comment type="similarity">
    <text evidence="2">Belongs to the TspO/BZRP family.</text>
</comment>
<dbReference type="InterPro" id="IPR038330">
    <property type="entry name" value="TspO/MBR-related_sf"/>
</dbReference>
<evidence type="ECO:0000256" key="4">
    <source>
        <dbReference type="ARBA" id="ARBA00022989"/>
    </source>
</evidence>
<feature type="transmembrane region" description="Helical" evidence="7">
    <location>
        <begin position="77"/>
        <end position="99"/>
    </location>
</feature>
<dbReference type="Proteomes" id="UP000655225">
    <property type="component" value="Unassembled WGS sequence"/>
</dbReference>
<dbReference type="Pfam" id="PF03073">
    <property type="entry name" value="TspO_MBR"/>
    <property type="match status" value="1"/>
</dbReference>
<organism evidence="8 9">
    <name type="scientific">Tetracentron sinense</name>
    <name type="common">Spur-leaf</name>
    <dbReference type="NCBI Taxonomy" id="13715"/>
    <lineage>
        <taxon>Eukaryota</taxon>
        <taxon>Viridiplantae</taxon>
        <taxon>Streptophyta</taxon>
        <taxon>Embryophyta</taxon>
        <taxon>Tracheophyta</taxon>
        <taxon>Spermatophyta</taxon>
        <taxon>Magnoliopsida</taxon>
        <taxon>Trochodendrales</taxon>
        <taxon>Trochodendraceae</taxon>
        <taxon>Tetracentron</taxon>
    </lineage>
</organism>
<feature type="transmembrane region" description="Helical" evidence="7">
    <location>
        <begin position="160"/>
        <end position="184"/>
    </location>
</feature>
<dbReference type="Gene3D" id="1.20.1260.100">
    <property type="entry name" value="TspO/MBR protein"/>
    <property type="match status" value="1"/>
</dbReference>
<dbReference type="EMBL" id="JABCRI010000020">
    <property type="protein sequence ID" value="KAF8387839.1"/>
    <property type="molecule type" value="Genomic_DNA"/>
</dbReference>
<dbReference type="OrthoDB" id="8841220at2759"/>
<accession>A0A834YF54</accession>
<keyword evidence="4 7" id="KW-1133">Transmembrane helix</keyword>
<keyword evidence="5 7" id="KW-0472">Membrane</keyword>
<dbReference type="CDD" id="cd15904">
    <property type="entry name" value="TSPO_MBR"/>
    <property type="match status" value="1"/>
</dbReference>
<dbReference type="AlphaFoldDB" id="A0A834YF54"/>
<evidence type="ECO:0000256" key="2">
    <source>
        <dbReference type="ARBA" id="ARBA00007524"/>
    </source>
</evidence>
<keyword evidence="3 7" id="KW-0812">Transmembrane</keyword>
<feature type="region of interest" description="Disordered" evidence="6">
    <location>
        <begin position="1"/>
        <end position="31"/>
    </location>
</feature>
<protein>
    <recommendedName>
        <fullName evidence="10">Peripheral-type benzodiazepine receptor</fullName>
    </recommendedName>
</protein>
<dbReference type="PANTHER" id="PTHR10057:SF0">
    <property type="entry name" value="TRANSLOCATOR PROTEIN"/>
    <property type="match status" value="1"/>
</dbReference>
<dbReference type="OMA" id="WVEGGFH"/>
<dbReference type="PIRSF" id="PIRSF005859">
    <property type="entry name" value="PBR"/>
    <property type="match status" value="1"/>
</dbReference>
<evidence type="ECO:0000256" key="3">
    <source>
        <dbReference type="ARBA" id="ARBA00022692"/>
    </source>
</evidence>
<evidence type="ECO:0008006" key="10">
    <source>
        <dbReference type="Google" id="ProtNLM"/>
    </source>
</evidence>
<comment type="caution">
    <text evidence="8">The sequence shown here is derived from an EMBL/GenBank/DDBJ whole genome shotgun (WGS) entry which is preliminary data.</text>
</comment>
<evidence type="ECO:0000256" key="7">
    <source>
        <dbReference type="SAM" id="Phobius"/>
    </source>
</evidence>
<reference evidence="8 9" key="1">
    <citation type="submission" date="2020-04" db="EMBL/GenBank/DDBJ databases">
        <title>Plant Genome Project.</title>
        <authorList>
            <person name="Zhang R.-G."/>
        </authorList>
    </citation>
    <scope>NUCLEOTIDE SEQUENCE [LARGE SCALE GENOMIC DNA]</scope>
    <source>
        <strain evidence="8">YNK0</strain>
        <tissue evidence="8">Leaf</tissue>
    </source>
</reference>
<proteinExistence type="inferred from homology"/>
<keyword evidence="9" id="KW-1185">Reference proteome</keyword>
<dbReference type="InterPro" id="IPR004307">
    <property type="entry name" value="TspO_MBR"/>
</dbReference>
<evidence type="ECO:0000256" key="5">
    <source>
        <dbReference type="ARBA" id="ARBA00023136"/>
    </source>
</evidence>
<dbReference type="FunFam" id="1.20.1260.100:FF:000001">
    <property type="entry name" value="translocator protein 2"/>
    <property type="match status" value="1"/>
</dbReference>
<name>A0A834YF54_TETSI</name>
<feature type="transmembrane region" description="Helical" evidence="7">
    <location>
        <begin position="129"/>
        <end position="148"/>
    </location>
</feature>
<dbReference type="GO" id="GO:0033013">
    <property type="term" value="P:tetrapyrrole metabolic process"/>
    <property type="evidence" value="ECO:0007669"/>
    <property type="project" value="UniProtKB-ARBA"/>
</dbReference>
<evidence type="ECO:0000313" key="8">
    <source>
        <dbReference type="EMBL" id="KAF8387839.1"/>
    </source>
</evidence>
<gene>
    <name evidence="8" type="ORF">HHK36_026500</name>
</gene>
<evidence type="ECO:0000313" key="9">
    <source>
        <dbReference type="Proteomes" id="UP000655225"/>
    </source>
</evidence>
<comment type="subcellular location">
    <subcellularLocation>
        <location evidence="1">Membrane</location>
        <topology evidence="1">Multi-pass membrane protein</topology>
    </subcellularLocation>
</comment>
<evidence type="ECO:0000256" key="1">
    <source>
        <dbReference type="ARBA" id="ARBA00004141"/>
    </source>
</evidence>
<feature type="transmembrane region" description="Helical" evidence="7">
    <location>
        <begin position="36"/>
        <end position="57"/>
    </location>
</feature>